<evidence type="ECO:0000256" key="7">
    <source>
        <dbReference type="SAM" id="MobiDB-lite"/>
    </source>
</evidence>
<accession>A0A1G8YD98</accession>
<dbReference type="Proteomes" id="UP000199213">
    <property type="component" value="Unassembled WGS sequence"/>
</dbReference>
<dbReference type="InterPro" id="IPR007353">
    <property type="entry name" value="DUF421"/>
</dbReference>
<evidence type="ECO:0000256" key="3">
    <source>
        <dbReference type="ARBA" id="ARBA00022475"/>
    </source>
</evidence>
<dbReference type="PANTHER" id="PTHR34582:SF6">
    <property type="entry name" value="UPF0702 TRANSMEMBRANE PROTEIN YCAP"/>
    <property type="match status" value="1"/>
</dbReference>
<evidence type="ECO:0000256" key="8">
    <source>
        <dbReference type="SAM" id="Phobius"/>
    </source>
</evidence>
<dbReference type="PANTHER" id="PTHR34582">
    <property type="entry name" value="UPF0702 TRANSMEMBRANE PROTEIN YCAP"/>
    <property type="match status" value="1"/>
</dbReference>
<evidence type="ECO:0000256" key="5">
    <source>
        <dbReference type="ARBA" id="ARBA00022989"/>
    </source>
</evidence>
<gene>
    <name evidence="10" type="ORF">SAMN04487820_103374</name>
</gene>
<keyword evidence="3" id="KW-1003">Cell membrane</keyword>
<keyword evidence="6 8" id="KW-0472">Membrane</keyword>
<keyword evidence="5 8" id="KW-1133">Transmembrane helix</keyword>
<evidence type="ECO:0000259" key="9">
    <source>
        <dbReference type="Pfam" id="PF04239"/>
    </source>
</evidence>
<evidence type="ECO:0000256" key="1">
    <source>
        <dbReference type="ARBA" id="ARBA00004651"/>
    </source>
</evidence>
<dbReference type="GO" id="GO:0005886">
    <property type="term" value="C:plasma membrane"/>
    <property type="evidence" value="ECO:0007669"/>
    <property type="project" value="UniProtKB-SubCell"/>
</dbReference>
<evidence type="ECO:0000256" key="6">
    <source>
        <dbReference type="ARBA" id="ARBA00023136"/>
    </source>
</evidence>
<comment type="similarity">
    <text evidence="2">Belongs to the UPF0702 family.</text>
</comment>
<dbReference type="EMBL" id="FNFM01000003">
    <property type="protein sequence ID" value="SDK00404.1"/>
    <property type="molecule type" value="Genomic_DNA"/>
</dbReference>
<proteinExistence type="inferred from homology"/>
<feature type="transmembrane region" description="Helical" evidence="8">
    <location>
        <begin position="12"/>
        <end position="32"/>
    </location>
</feature>
<sequence length="207" mass="22524">MINGLHVSWQTLALVALSTVSIYISLIAFSRIAGLRSFSQMTNFDYAATVAFGSITATTAVSSEVSLLQGMFALAALFTTQSLLAYLRKLRRVEQVTDNRPLLLMDGSRELRENLDQAQMTRNDLYAKLRLAGITRLEQLEAVVLETTGEVSVLTVDPEGRPVDSRLLSSVDGPQRPVRSGLPTHTADSPEPTDPSSEPATGSNENR</sequence>
<dbReference type="RefSeq" id="WP_092627135.1">
    <property type="nucleotide sequence ID" value="NZ_FNFM01000003.1"/>
</dbReference>
<comment type="subcellular location">
    <subcellularLocation>
        <location evidence="1">Cell membrane</location>
        <topology evidence="1">Multi-pass membrane protein</topology>
    </subcellularLocation>
</comment>
<feature type="region of interest" description="Disordered" evidence="7">
    <location>
        <begin position="162"/>
        <end position="207"/>
    </location>
</feature>
<keyword evidence="4 8" id="KW-0812">Transmembrane</keyword>
<protein>
    <submittedName>
        <fullName evidence="10">Uncharacterized membrane protein YcaP, DUF421 family</fullName>
    </submittedName>
</protein>
<feature type="compositionally biased region" description="Low complexity" evidence="7">
    <location>
        <begin position="186"/>
        <end position="201"/>
    </location>
</feature>
<feature type="domain" description="YetF C-terminal" evidence="9">
    <location>
        <begin position="89"/>
        <end position="157"/>
    </location>
</feature>
<evidence type="ECO:0000256" key="4">
    <source>
        <dbReference type="ARBA" id="ARBA00022692"/>
    </source>
</evidence>
<dbReference type="OrthoDB" id="3266405at2"/>
<evidence type="ECO:0000313" key="11">
    <source>
        <dbReference type="Proteomes" id="UP000199213"/>
    </source>
</evidence>
<dbReference type="InterPro" id="IPR023090">
    <property type="entry name" value="UPF0702_alpha/beta_dom_sf"/>
</dbReference>
<dbReference type="Pfam" id="PF04239">
    <property type="entry name" value="DUF421"/>
    <property type="match status" value="1"/>
</dbReference>
<evidence type="ECO:0000313" key="10">
    <source>
        <dbReference type="EMBL" id="SDK00404.1"/>
    </source>
</evidence>
<dbReference type="AlphaFoldDB" id="A0A1G8YD98"/>
<keyword evidence="11" id="KW-1185">Reference proteome</keyword>
<evidence type="ECO:0000256" key="2">
    <source>
        <dbReference type="ARBA" id="ARBA00006448"/>
    </source>
</evidence>
<name>A0A1G8YD98_ACTMZ</name>
<organism evidence="10 11">
    <name type="scientific">Actinopolyspora mzabensis</name>
    <dbReference type="NCBI Taxonomy" id="995066"/>
    <lineage>
        <taxon>Bacteria</taxon>
        <taxon>Bacillati</taxon>
        <taxon>Actinomycetota</taxon>
        <taxon>Actinomycetes</taxon>
        <taxon>Actinopolysporales</taxon>
        <taxon>Actinopolysporaceae</taxon>
        <taxon>Actinopolyspora</taxon>
    </lineage>
</organism>
<feature type="transmembrane region" description="Helical" evidence="8">
    <location>
        <begin position="67"/>
        <end position="87"/>
    </location>
</feature>
<dbReference type="Gene3D" id="3.30.240.20">
    <property type="entry name" value="bsu07140 like domains"/>
    <property type="match status" value="1"/>
</dbReference>
<reference evidence="11" key="1">
    <citation type="submission" date="2016-10" db="EMBL/GenBank/DDBJ databases">
        <authorList>
            <person name="Varghese N."/>
            <person name="Submissions S."/>
        </authorList>
    </citation>
    <scope>NUCLEOTIDE SEQUENCE [LARGE SCALE GENOMIC DNA]</scope>
    <source>
        <strain evidence="11">DSM 45460</strain>
    </source>
</reference>